<keyword evidence="1" id="KW-0472">Membrane</keyword>
<name>A0ABX1GCN7_9GAMM</name>
<gene>
    <name evidence="2" type="ORF">HCU74_04735</name>
</gene>
<protein>
    <submittedName>
        <fullName evidence="2">Uncharacterized protein</fullName>
    </submittedName>
</protein>
<comment type="caution">
    <text evidence="2">The sequence shown here is derived from an EMBL/GenBank/DDBJ whole genome shotgun (WGS) entry which is preliminary data.</text>
</comment>
<keyword evidence="1" id="KW-1133">Transmembrane helix</keyword>
<keyword evidence="3" id="KW-1185">Reference proteome</keyword>
<dbReference type="EMBL" id="JAAWWK010000002">
    <property type="protein sequence ID" value="NKI16725.1"/>
    <property type="molecule type" value="Genomic_DNA"/>
</dbReference>
<dbReference type="Gene3D" id="3.30.70.100">
    <property type="match status" value="1"/>
</dbReference>
<dbReference type="Proteomes" id="UP000765845">
    <property type="component" value="Unassembled WGS sequence"/>
</dbReference>
<proteinExistence type="predicted"/>
<keyword evidence="1" id="KW-0812">Transmembrane</keyword>
<organism evidence="2 3">
    <name type="scientific">Spongiibacter thalassae</name>
    <dbReference type="NCBI Taxonomy" id="2721624"/>
    <lineage>
        <taxon>Bacteria</taxon>
        <taxon>Pseudomonadati</taxon>
        <taxon>Pseudomonadota</taxon>
        <taxon>Gammaproteobacteria</taxon>
        <taxon>Cellvibrionales</taxon>
        <taxon>Spongiibacteraceae</taxon>
        <taxon>Spongiibacter</taxon>
    </lineage>
</organism>
<dbReference type="RefSeq" id="WP_168449278.1">
    <property type="nucleotide sequence ID" value="NZ_JAAWWK010000002.1"/>
</dbReference>
<feature type="transmembrane region" description="Helical" evidence="1">
    <location>
        <begin position="192"/>
        <end position="216"/>
    </location>
</feature>
<evidence type="ECO:0000313" key="3">
    <source>
        <dbReference type="Proteomes" id="UP000765845"/>
    </source>
</evidence>
<evidence type="ECO:0000313" key="2">
    <source>
        <dbReference type="EMBL" id="NKI16725.1"/>
    </source>
</evidence>
<sequence length="217" mass="24499">MVSELTISPRHQMDWNKINARCSRMTQAIWVIAGLVYAVFWLWYARPRKKITPLEADRFQQWATDSGIPAARAKGLRDFFANDDGRDFVMVNLITLKKPVRESSAKLAAYQRVFLGQLLRKAGHPVITALRCGANIEHVNCEQNSDWAAMAAIRYRSRRDLLEILPKTFGCDHHQLKLDAVASTIAFPAGKWFILAGPKIVVALITLLVACILELLI</sequence>
<evidence type="ECO:0000256" key="1">
    <source>
        <dbReference type="SAM" id="Phobius"/>
    </source>
</evidence>
<accession>A0ABX1GCN7</accession>
<feature type="transmembrane region" description="Helical" evidence="1">
    <location>
        <begin position="25"/>
        <end position="44"/>
    </location>
</feature>
<reference evidence="2 3" key="1">
    <citation type="submission" date="2020-04" db="EMBL/GenBank/DDBJ databases">
        <authorList>
            <person name="Yoon J."/>
        </authorList>
    </citation>
    <scope>NUCLEOTIDE SEQUENCE [LARGE SCALE GENOMIC DNA]</scope>
    <source>
        <strain evidence="2 3">KMU-166</strain>
    </source>
</reference>